<evidence type="ECO:0000313" key="9">
    <source>
        <dbReference type="Proteomes" id="UP000321224"/>
    </source>
</evidence>
<dbReference type="SMART" id="SM00347">
    <property type="entry name" value="HTH_MARR"/>
    <property type="match status" value="1"/>
</dbReference>
<organism evidence="6 9">
    <name type="scientific">Myxococcus virescens</name>
    <dbReference type="NCBI Taxonomy" id="83456"/>
    <lineage>
        <taxon>Bacteria</taxon>
        <taxon>Pseudomonadati</taxon>
        <taxon>Myxococcota</taxon>
        <taxon>Myxococcia</taxon>
        <taxon>Myxococcales</taxon>
        <taxon>Cystobacterineae</taxon>
        <taxon>Myxococcaceae</taxon>
        <taxon>Myxococcus</taxon>
    </lineage>
</organism>
<sequence length="199" mass="21736">MRRPDDKPAALANRRGAAGTEGQDPPEDGGSEESHGLMEEDVEASTPESRRLHELLIEFSLYRSLKNPLAGICEDLQLTPTQMHALSWLGNDGPVQVGVLALRVGITRKTITGVVDRLESMGLVERTRDVEDRRAVVVRLTEQGSSVFARIDRGMDASLRRVLSLMSPEDRDAVFGILERMLARLTAEAESASGDSQAS</sequence>
<dbReference type="PROSITE" id="PS50995">
    <property type="entry name" value="HTH_MARR_2"/>
    <property type="match status" value="1"/>
</dbReference>
<evidence type="ECO:0000313" key="6">
    <source>
        <dbReference type="EMBL" id="GEL71963.1"/>
    </source>
</evidence>
<dbReference type="Pfam" id="PF01047">
    <property type="entry name" value="MarR"/>
    <property type="match status" value="1"/>
</dbReference>
<evidence type="ECO:0000256" key="1">
    <source>
        <dbReference type="ARBA" id="ARBA00023015"/>
    </source>
</evidence>
<evidence type="ECO:0000313" key="7">
    <source>
        <dbReference type="EMBL" id="SDE80664.1"/>
    </source>
</evidence>
<dbReference type="EMBL" id="BJVY01000020">
    <property type="protein sequence ID" value="GEL71963.1"/>
    <property type="molecule type" value="Genomic_DNA"/>
</dbReference>
<evidence type="ECO:0000256" key="2">
    <source>
        <dbReference type="ARBA" id="ARBA00023125"/>
    </source>
</evidence>
<evidence type="ECO:0000313" key="8">
    <source>
        <dbReference type="Proteomes" id="UP000198717"/>
    </source>
</evidence>
<dbReference type="PANTHER" id="PTHR42756:SF1">
    <property type="entry name" value="TRANSCRIPTIONAL REPRESSOR OF EMRAB OPERON"/>
    <property type="match status" value="1"/>
</dbReference>
<comment type="caution">
    <text evidence="6">The sequence shown here is derived from an EMBL/GenBank/DDBJ whole genome shotgun (WGS) entry which is preliminary data.</text>
</comment>
<proteinExistence type="predicted"/>
<dbReference type="Proteomes" id="UP000321224">
    <property type="component" value="Unassembled WGS sequence"/>
</dbReference>
<reference evidence="6 9" key="2">
    <citation type="submission" date="2019-07" db="EMBL/GenBank/DDBJ databases">
        <title>Whole genome shotgun sequence of Myxococcus virescens NBRC 100334.</title>
        <authorList>
            <person name="Hosoyama A."/>
            <person name="Uohara A."/>
            <person name="Ohji S."/>
            <person name="Ichikawa N."/>
        </authorList>
    </citation>
    <scope>NUCLEOTIDE SEQUENCE [LARGE SCALE GENOMIC DNA]</scope>
    <source>
        <strain evidence="6 9">NBRC 100334</strain>
    </source>
</reference>
<dbReference type="PROSITE" id="PS01117">
    <property type="entry name" value="HTH_MARR_1"/>
    <property type="match status" value="1"/>
</dbReference>
<dbReference type="GO" id="GO:0003677">
    <property type="term" value="F:DNA binding"/>
    <property type="evidence" value="ECO:0007669"/>
    <property type="project" value="UniProtKB-KW"/>
</dbReference>
<dbReference type="Proteomes" id="UP000198717">
    <property type="component" value="Unassembled WGS sequence"/>
</dbReference>
<gene>
    <name evidence="6" type="ORF">MVI01_37470</name>
    <name evidence="7" type="ORF">SAMN04488504_11289</name>
</gene>
<evidence type="ECO:0000259" key="5">
    <source>
        <dbReference type="PROSITE" id="PS50995"/>
    </source>
</evidence>
<keyword evidence="3" id="KW-0804">Transcription</keyword>
<evidence type="ECO:0000256" key="3">
    <source>
        <dbReference type="ARBA" id="ARBA00023163"/>
    </source>
</evidence>
<keyword evidence="8" id="KW-1185">Reference proteome</keyword>
<feature type="domain" description="HTH marR-type" evidence="5">
    <location>
        <begin position="48"/>
        <end position="183"/>
    </location>
</feature>
<keyword evidence="1" id="KW-0805">Transcription regulation</keyword>
<accession>A0A511HEK0</accession>
<dbReference type="AlphaFoldDB" id="A0A511HEK0"/>
<dbReference type="InterPro" id="IPR000835">
    <property type="entry name" value="HTH_MarR-typ"/>
</dbReference>
<dbReference type="EMBL" id="FNAJ01000012">
    <property type="protein sequence ID" value="SDE80664.1"/>
    <property type="molecule type" value="Genomic_DNA"/>
</dbReference>
<reference evidence="7 8" key="1">
    <citation type="submission" date="2016-10" db="EMBL/GenBank/DDBJ databases">
        <authorList>
            <person name="Varghese N."/>
            <person name="Submissions S."/>
        </authorList>
    </citation>
    <scope>NUCLEOTIDE SEQUENCE [LARGE SCALE GENOMIC DNA]</scope>
    <source>
        <strain evidence="7 8">DSM 2260</strain>
    </source>
</reference>
<dbReference type="GO" id="GO:0003700">
    <property type="term" value="F:DNA-binding transcription factor activity"/>
    <property type="evidence" value="ECO:0007669"/>
    <property type="project" value="InterPro"/>
</dbReference>
<keyword evidence="2 7" id="KW-0238">DNA-binding</keyword>
<evidence type="ECO:0000256" key="4">
    <source>
        <dbReference type="SAM" id="MobiDB-lite"/>
    </source>
</evidence>
<dbReference type="InterPro" id="IPR036388">
    <property type="entry name" value="WH-like_DNA-bd_sf"/>
</dbReference>
<feature type="region of interest" description="Disordered" evidence="4">
    <location>
        <begin position="1"/>
        <end position="47"/>
    </location>
</feature>
<name>A0A511HEK0_9BACT</name>
<dbReference type="InterPro" id="IPR036390">
    <property type="entry name" value="WH_DNA-bd_sf"/>
</dbReference>
<dbReference type="InterPro" id="IPR023187">
    <property type="entry name" value="Tscrpt_reg_MarR-type_CS"/>
</dbReference>
<dbReference type="RefSeq" id="WP_090492830.1">
    <property type="nucleotide sequence ID" value="NZ_BJVY01000020.1"/>
</dbReference>
<dbReference type="Gene3D" id="1.10.10.10">
    <property type="entry name" value="Winged helix-like DNA-binding domain superfamily/Winged helix DNA-binding domain"/>
    <property type="match status" value="1"/>
</dbReference>
<dbReference type="PRINTS" id="PR00598">
    <property type="entry name" value="HTHMARR"/>
</dbReference>
<dbReference type="SUPFAM" id="SSF46785">
    <property type="entry name" value="Winged helix' DNA-binding domain"/>
    <property type="match status" value="1"/>
</dbReference>
<protein>
    <submittedName>
        <fullName evidence="7">DNA-binding transcriptional regulator, MarR family</fullName>
    </submittedName>
</protein>
<dbReference type="PANTHER" id="PTHR42756">
    <property type="entry name" value="TRANSCRIPTIONAL REGULATOR, MARR"/>
    <property type="match status" value="1"/>
</dbReference>